<dbReference type="InterPro" id="IPR017850">
    <property type="entry name" value="Alkaline_phosphatase_core_sf"/>
</dbReference>
<evidence type="ECO:0000313" key="9">
    <source>
        <dbReference type="EMBL" id="CAA9330771.1"/>
    </source>
</evidence>
<organism evidence="9">
    <name type="scientific">uncultured Nocardioidaceae bacterium</name>
    <dbReference type="NCBI Taxonomy" id="253824"/>
    <lineage>
        <taxon>Bacteria</taxon>
        <taxon>Bacillati</taxon>
        <taxon>Actinomycetota</taxon>
        <taxon>Actinomycetes</taxon>
        <taxon>Propionibacteriales</taxon>
        <taxon>Nocardioidaceae</taxon>
        <taxon>environmental samples</taxon>
    </lineage>
</organism>
<proteinExistence type="predicted"/>
<dbReference type="InterPro" id="IPR050448">
    <property type="entry name" value="OpgB/LTA_synthase_biosynth"/>
</dbReference>
<dbReference type="EMBL" id="CADCUJ010000010">
    <property type="protein sequence ID" value="CAA9330771.1"/>
    <property type="molecule type" value="Genomic_DNA"/>
</dbReference>
<evidence type="ECO:0000256" key="4">
    <source>
        <dbReference type="ARBA" id="ARBA00022692"/>
    </source>
</evidence>
<dbReference type="AlphaFoldDB" id="A0A6J4LF61"/>
<dbReference type="CDD" id="cd16015">
    <property type="entry name" value="LTA_synthase"/>
    <property type="match status" value="1"/>
</dbReference>
<feature type="transmembrane region" description="Helical" evidence="7">
    <location>
        <begin position="126"/>
        <end position="150"/>
    </location>
</feature>
<reference evidence="9" key="1">
    <citation type="submission" date="2020-02" db="EMBL/GenBank/DDBJ databases">
        <authorList>
            <person name="Meier V. D."/>
        </authorList>
    </citation>
    <scope>NUCLEOTIDE SEQUENCE</scope>
    <source>
        <strain evidence="9">AVDCRST_MAG72</strain>
    </source>
</reference>
<dbReference type="InterPro" id="IPR000917">
    <property type="entry name" value="Sulfatase_N"/>
</dbReference>
<dbReference type="GO" id="GO:0005886">
    <property type="term" value="C:plasma membrane"/>
    <property type="evidence" value="ECO:0007669"/>
    <property type="project" value="UniProtKB-SubCell"/>
</dbReference>
<keyword evidence="3" id="KW-1003">Cell membrane</keyword>
<comment type="pathway">
    <text evidence="2">Cell wall biogenesis; lipoteichoic acid biosynthesis.</text>
</comment>
<keyword evidence="5 7" id="KW-1133">Transmembrane helix</keyword>
<feature type="transmembrane region" description="Helical" evidence="7">
    <location>
        <begin position="80"/>
        <end position="97"/>
    </location>
</feature>
<dbReference type="Gene3D" id="3.40.720.10">
    <property type="entry name" value="Alkaline Phosphatase, subunit A"/>
    <property type="match status" value="1"/>
</dbReference>
<keyword evidence="4 7" id="KW-0812">Transmembrane</keyword>
<evidence type="ECO:0000256" key="7">
    <source>
        <dbReference type="SAM" id="Phobius"/>
    </source>
</evidence>
<keyword evidence="6 7" id="KW-0472">Membrane</keyword>
<evidence type="ECO:0000256" key="2">
    <source>
        <dbReference type="ARBA" id="ARBA00004936"/>
    </source>
</evidence>
<evidence type="ECO:0000259" key="8">
    <source>
        <dbReference type="Pfam" id="PF00884"/>
    </source>
</evidence>
<comment type="subcellular location">
    <subcellularLocation>
        <location evidence="1">Cell membrane</location>
        <topology evidence="1">Multi-pass membrane protein</topology>
    </subcellularLocation>
</comment>
<feature type="domain" description="Sulfatase N-terminal" evidence="8">
    <location>
        <begin position="276"/>
        <end position="562"/>
    </location>
</feature>
<dbReference type="PANTHER" id="PTHR47371:SF3">
    <property type="entry name" value="PHOSPHOGLYCEROL TRANSFERASE I"/>
    <property type="match status" value="1"/>
</dbReference>
<dbReference type="Pfam" id="PF00884">
    <property type="entry name" value="Sulfatase"/>
    <property type="match status" value="1"/>
</dbReference>
<evidence type="ECO:0000256" key="5">
    <source>
        <dbReference type="ARBA" id="ARBA00022989"/>
    </source>
</evidence>
<feature type="transmembrane region" description="Helical" evidence="7">
    <location>
        <begin position="171"/>
        <end position="190"/>
    </location>
</feature>
<feature type="transmembrane region" description="Helical" evidence="7">
    <location>
        <begin position="58"/>
        <end position="75"/>
    </location>
</feature>
<name>A0A6J4LF61_9ACTN</name>
<evidence type="ECO:0000256" key="1">
    <source>
        <dbReference type="ARBA" id="ARBA00004651"/>
    </source>
</evidence>
<dbReference type="PANTHER" id="PTHR47371">
    <property type="entry name" value="LIPOTEICHOIC ACID SYNTHASE"/>
    <property type="match status" value="1"/>
</dbReference>
<evidence type="ECO:0000256" key="3">
    <source>
        <dbReference type="ARBA" id="ARBA00022475"/>
    </source>
</evidence>
<evidence type="ECO:0000256" key="6">
    <source>
        <dbReference type="ARBA" id="ARBA00023136"/>
    </source>
</evidence>
<accession>A0A6J4LF61</accession>
<sequence>MVRIPDLGSSRSPGWVLTGSLLVTMAVATLAHLTLELWQLDSETEVLWARGIGAEPSLFWLSTGVVWLAVVLVLAVVGRLWLTVGIVVAATAALGFAQHEKLQLRLEPIFPSDLAVAMDPAFLRQMIGWGTTLGLLAGLAVVMAVSVLAGRFAERWFPRIRRRTHPRLGHGLLAVRFGTVVLLIAGGFYASDFNTPGNAFRAAYEGSGAKWRSWHQRANYASNGLVAGMLYNTDVPGMVTPPGYSAQTMRSIAQKYDAAAAAINRHRDPHALDDVNVVMALGETFTDPTRLKSIDVAADPIPFTRSLMERTTSGNMLANRFGGGTANAEFSALTGMSLALFQPQLTTPYQMLVPDYDSFPSLVGYFDQLGHQTVAIHPFRPTLYRRSTVYPTFGFDQVKFDEEMRHQERLEDSDLISDRAAFREVEDHIERTDPPVFVNLVSMQNHFPMAGKYDDPVPVAGLADGEAAANAAHYVRGLRYSDEALEGFIGSLERSDEKTVLVYYGDHLPPFWPMSVRAANGTRRMRETPFLVYANFGQQAAQQLPTTSPTHFGGHLLDAAGAPLPPYQVLLRKLENHLPALEHEVIVGPDNTRVLEAELSPRARQLLRDYRLVQYDLSIGQRYVQSEMFYPRQTSVTASD</sequence>
<protein>
    <recommendedName>
        <fullName evidence="8">Sulfatase N-terminal domain-containing protein</fullName>
    </recommendedName>
</protein>
<gene>
    <name evidence="9" type="ORF">AVDCRST_MAG72-310</name>
</gene>
<dbReference type="SUPFAM" id="SSF53649">
    <property type="entry name" value="Alkaline phosphatase-like"/>
    <property type="match status" value="1"/>
</dbReference>
<feature type="transmembrane region" description="Helical" evidence="7">
    <location>
        <begin position="12"/>
        <end position="38"/>
    </location>
</feature>